<dbReference type="FunFam" id="1.10.8.960:FF:000001">
    <property type="entry name" value="Glutamate--cysteine ligase catalytic subunit"/>
    <property type="match status" value="1"/>
</dbReference>
<evidence type="ECO:0000256" key="12">
    <source>
        <dbReference type="ARBA" id="ARBA00022832"/>
    </source>
</evidence>
<keyword evidence="11" id="KW-0547">Nucleotide-binding</keyword>
<keyword evidence="17" id="KW-0275">Fatty acid biosynthesis</keyword>
<dbReference type="GO" id="GO:0006750">
    <property type="term" value="P:glutathione biosynthetic process"/>
    <property type="evidence" value="ECO:0007669"/>
    <property type="project" value="UniProtKB-UniPathway"/>
</dbReference>
<feature type="transmembrane region" description="Helical" evidence="21">
    <location>
        <begin position="736"/>
        <end position="753"/>
    </location>
</feature>
<evidence type="ECO:0000256" key="8">
    <source>
        <dbReference type="ARBA" id="ARBA00022679"/>
    </source>
</evidence>
<dbReference type="Gene3D" id="3.30.590.50">
    <property type="match status" value="2"/>
</dbReference>
<dbReference type="Gene3D" id="1.10.8.960">
    <property type="match status" value="1"/>
</dbReference>
<comment type="pathway">
    <text evidence="2">Sulfur metabolism; glutathione biosynthesis; glutathione from L-cysteine and L-glutamate: step 1/2.</text>
</comment>
<dbReference type="HAMAP" id="MF_03205">
    <property type="entry name" value="VLCF_elongase_5"/>
    <property type="match status" value="1"/>
</dbReference>
<proteinExistence type="inferred from homology"/>
<dbReference type="SUPFAM" id="SSF55931">
    <property type="entry name" value="Glutamine synthetase/guanido kinase"/>
    <property type="match status" value="1"/>
</dbReference>
<evidence type="ECO:0000256" key="3">
    <source>
        <dbReference type="ARBA" id="ARBA00008100"/>
    </source>
</evidence>
<dbReference type="EMBL" id="JAAWVO010052652">
    <property type="protein sequence ID" value="MBN3320841.1"/>
    <property type="molecule type" value="Genomic_DNA"/>
</dbReference>
<dbReference type="Pfam" id="PF01151">
    <property type="entry name" value="ELO"/>
    <property type="match status" value="1"/>
</dbReference>
<dbReference type="InterPro" id="IPR014746">
    <property type="entry name" value="Gln_synth/guanido_kin_cat_dom"/>
</dbReference>
<name>A0A8J7NY58_ATRSP</name>
<organism evidence="22 23">
    <name type="scientific">Atractosteus spatula</name>
    <name type="common">Alligator gar</name>
    <name type="synonym">Lepisosteus spatula</name>
    <dbReference type="NCBI Taxonomy" id="7917"/>
    <lineage>
        <taxon>Eukaryota</taxon>
        <taxon>Metazoa</taxon>
        <taxon>Chordata</taxon>
        <taxon>Craniata</taxon>
        <taxon>Vertebrata</taxon>
        <taxon>Euteleostomi</taxon>
        <taxon>Actinopterygii</taxon>
        <taxon>Neopterygii</taxon>
        <taxon>Holostei</taxon>
        <taxon>Semionotiformes</taxon>
        <taxon>Lepisosteidae</taxon>
        <taxon>Atractosteus</taxon>
    </lineage>
</organism>
<keyword evidence="9" id="KW-0317">Glutathione biosynthesis</keyword>
<dbReference type="InterPro" id="IPR033677">
    <property type="entry name" value="ELOVL5"/>
</dbReference>
<protein>
    <recommendedName>
        <fullName evidence="19">Gamma-ECS</fullName>
        <ecNumber evidence="5">2.3.1.199</ecNumber>
        <ecNumber evidence="4">6.3.2.2</ecNumber>
    </recommendedName>
    <alternativeName>
        <fullName evidence="18">Gamma-glutamylcysteine synthetase</fullName>
    </alternativeName>
</protein>
<dbReference type="Pfam" id="PF03074">
    <property type="entry name" value="GCS"/>
    <property type="match status" value="1"/>
</dbReference>
<feature type="transmembrane region" description="Helical" evidence="21">
    <location>
        <begin position="765"/>
        <end position="785"/>
    </location>
</feature>
<dbReference type="UniPathway" id="UPA00142">
    <property type="reaction ID" value="UER00209"/>
</dbReference>
<dbReference type="FunFam" id="3.30.590.50:FF:000003">
    <property type="entry name" value="Glutamate--cysteine ligase catalytic subunit"/>
    <property type="match status" value="1"/>
</dbReference>
<feature type="transmembrane region" description="Helical" evidence="21">
    <location>
        <begin position="911"/>
        <end position="928"/>
    </location>
</feature>
<feature type="region of interest" description="Disordered" evidence="20">
    <location>
        <begin position="969"/>
        <end position="1000"/>
    </location>
</feature>
<evidence type="ECO:0000256" key="20">
    <source>
        <dbReference type="SAM" id="MobiDB-lite"/>
    </source>
</evidence>
<evidence type="ECO:0000256" key="4">
    <source>
        <dbReference type="ARBA" id="ARBA00012220"/>
    </source>
</evidence>
<evidence type="ECO:0000256" key="6">
    <source>
        <dbReference type="ARBA" id="ARBA00022516"/>
    </source>
</evidence>
<feature type="non-terminal residue" evidence="22">
    <location>
        <position position="1"/>
    </location>
</feature>
<evidence type="ECO:0000256" key="9">
    <source>
        <dbReference type="ARBA" id="ARBA00022684"/>
    </source>
</evidence>
<keyword evidence="13" id="KW-0067">ATP-binding</keyword>
<evidence type="ECO:0000256" key="17">
    <source>
        <dbReference type="ARBA" id="ARBA00023160"/>
    </source>
</evidence>
<evidence type="ECO:0000313" key="22">
    <source>
        <dbReference type="EMBL" id="MBN3320841.1"/>
    </source>
</evidence>
<feature type="non-terminal residue" evidence="22">
    <location>
        <position position="1000"/>
    </location>
</feature>
<keyword evidence="23" id="KW-1185">Reference proteome</keyword>
<evidence type="ECO:0000256" key="15">
    <source>
        <dbReference type="ARBA" id="ARBA00023098"/>
    </source>
</evidence>
<keyword evidence="8" id="KW-0808">Transferase</keyword>
<keyword evidence="10 21" id="KW-0812">Transmembrane</keyword>
<evidence type="ECO:0000256" key="7">
    <source>
        <dbReference type="ARBA" id="ARBA00022598"/>
    </source>
</evidence>
<dbReference type="Proteomes" id="UP000736164">
    <property type="component" value="Unassembled WGS sequence"/>
</dbReference>
<evidence type="ECO:0000256" key="21">
    <source>
        <dbReference type="SAM" id="Phobius"/>
    </source>
</evidence>
<dbReference type="InterPro" id="IPR002076">
    <property type="entry name" value="ELO_fam"/>
</dbReference>
<dbReference type="EC" id="2.3.1.199" evidence="5"/>
<dbReference type="InterPro" id="IPR004308">
    <property type="entry name" value="GCS"/>
</dbReference>
<dbReference type="GO" id="GO:0005783">
    <property type="term" value="C:endoplasmic reticulum"/>
    <property type="evidence" value="ECO:0007669"/>
    <property type="project" value="InterPro"/>
</dbReference>
<dbReference type="PANTHER" id="PTHR11164">
    <property type="entry name" value="GLUTAMATE CYSTEINE LIGASE"/>
    <property type="match status" value="1"/>
</dbReference>
<dbReference type="EC" id="6.3.2.2" evidence="4"/>
<feature type="transmembrane region" description="Helical" evidence="21">
    <location>
        <begin position="818"/>
        <end position="836"/>
    </location>
</feature>
<feature type="compositionally biased region" description="Polar residues" evidence="20">
    <location>
        <begin position="971"/>
        <end position="985"/>
    </location>
</feature>
<keyword evidence="6" id="KW-0444">Lipid biosynthesis</keyword>
<evidence type="ECO:0000256" key="18">
    <source>
        <dbReference type="ARBA" id="ARBA00030585"/>
    </source>
</evidence>
<evidence type="ECO:0000256" key="11">
    <source>
        <dbReference type="ARBA" id="ARBA00022741"/>
    </source>
</evidence>
<reference evidence="22" key="1">
    <citation type="journal article" date="2021" name="Cell">
        <title>Tracing the genetic footprints of vertebrate landing in non-teleost ray-finned fishes.</title>
        <authorList>
            <person name="Bi X."/>
            <person name="Wang K."/>
            <person name="Yang L."/>
            <person name="Pan H."/>
            <person name="Jiang H."/>
            <person name="Wei Q."/>
            <person name="Fang M."/>
            <person name="Yu H."/>
            <person name="Zhu C."/>
            <person name="Cai Y."/>
            <person name="He Y."/>
            <person name="Gan X."/>
            <person name="Zeng H."/>
            <person name="Yu D."/>
            <person name="Zhu Y."/>
            <person name="Jiang H."/>
            <person name="Qiu Q."/>
            <person name="Yang H."/>
            <person name="Zhang Y.E."/>
            <person name="Wang W."/>
            <person name="Zhu M."/>
            <person name="He S."/>
            <person name="Zhang G."/>
        </authorList>
    </citation>
    <scope>NUCLEOTIDE SEQUENCE</scope>
    <source>
        <strain evidence="22">Allg_001</strain>
    </source>
</reference>
<keyword evidence="12" id="KW-0276">Fatty acid metabolism</keyword>
<feature type="transmembrane region" description="Helical" evidence="21">
    <location>
        <begin position="934"/>
        <end position="955"/>
    </location>
</feature>
<keyword evidence="7 22" id="KW-0436">Ligase</keyword>
<evidence type="ECO:0000256" key="19">
    <source>
        <dbReference type="ARBA" id="ARBA00032122"/>
    </source>
</evidence>
<dbReference type="GO" id="GO:0042761">
    <property type="term" value="P:very long-chain fatty acid biosynthetic process"/>
    <property type="evidence" value="ECO:0007669"/>
    <property type="project" value="InterPro"/>
</dbReference>
<dbReference type="GO" id="GO:0004357">
    <property type="term" value="F:glutamate-cysteine ligase activity"/>
    <property type="evidence" value="ECO:0007669"/>
    <property type="project" value="UniProtKB-EC"/>
</dbReference>
<comment type="similarity">
    <text evidence="3">Belongs to the glutamate--cysteine ligase type 3 family.</text>
</comment>
<keyword evidence="15" id="KW-0443">Lipid metabolism</keyword>
<evidence type="ECO:0000256" key="10">
    <source>
        <dbReference type="ARBA" id="ARBA00022692"/>
    </source>
</evidence>
<evidence type="ECO:0000256" key="13">
    <source>
        <dbReference type="ARBA" id="ARBA00022840"/>
    </source>
</evidence>
<gene>
    <name evidence="22" type="primary">Gclc</name>
    <name evidence="22" type="ORF">GTO95_0002417</name>
</gene>
<dbReference type="GO" id="GO:0016020">
    <property type="term" value="C:membrane"/>
    <property type="evidence" value="ECO:0007669"/>
    <property type="project" value="UniProtKB-SubCell"/>
</dbReference>
<accession>A0A8J7NY58</accession>
<keyword evidence="14 21" id="KW-1133">Transmembrane helix</keyword>
<comment type="caution">
    <text evidence="22">The sequence shown here is derived from an EMBL/GenBank/DDBJ whole genome shotgun (WGS) entry which is preliminary data.</text>
</comment>
<evidence type="ECO:0000313" key="23">
    <source>
        <dbReference type="Proteomes" id="UP000736164"/>
    </source>
</evidence>
<evidence type="ECO:0000256" key="1">
    <source>
        <dbReference type="ARBA" id="ARBA00004141"/>
    </source>
</evidence>
<dbReference type="GO" id="GO:0017109">
    <property type="term" value="C:glutamate-cysteine ligase complex"/>
    <property type="evidence" value="ECO:0007669"/>
    <property type="project" value="TreeGrafter"/>
</dbReference>
<evidence type="ECO:0000256" key="2">
    <source>
        <dbReference type="ARBA" id="ARBA00005006"/>
    </source>
</evidence>
<evidence type="ECO:0000256" key="5">
    <source>
        <dbReference type="ARBA" id="ARBA00012307"/>
    </source>
</evidence>
<dbReference type="GO" id="GO:0019367">
    <property type="term" value="P:fatty acid elongation, saturated fatty acid"/>
    <property type="evidence" value="ECO:0007669"/>
    <property type="project" value="InterPro"/>
</dbReference>
<dbReference type="GO" id="GO:0009922">
    <property type="term" value="F:fatty acid elongase activity"/>
    <property type="evidence" value="ECO:0007669"/>
    <property type="project" value="UniProtKB-EC"/>
</dbReference>
<dbReference type="AlphaFoldDB" id="A0A8J7NY58"/>
<comment type="subcellular location">
    <subcellularLocation>
        <location evidence="1">Membrane</location>
        <topology evidence="1">Multi-pass membrane protein</topology>
    </subcellularLocation>
</comment>
<sequence>MGLLSLGSPLNWEETRKHADHVRKHGIIQFLNIYNQVKDRQKDVLKWGDEVEYMLVAMDHEHKKVRLVLTGGEVLQTLQDKGEKTNPNHPTLWRPEYGSYMIEGTPGQPYGGTMSEFNTVEDNMGKRRKEASSVLKENETLCTITSFPRWLGCPGFTLPEYEPKPVDKGASKSLFFPDEAINRHPRFRQVESILYHKSTVCGEWQDEFCSVLTSTLTRNIRHRRGEKVVINVPIFKDRHTAVPFVEKFPGDDGEAARAALPDHIYMDAMGFGMGNCCLQVTFQACSIYEARYLYDQLATICPIVMALSAASPFYRGYVSDIDCRWGVISASVDDRTREERGLEPLKTNKFRINKSRYDSIDSYLSPCGEKYNDIELTKDEQIEKQLLEAGIDKLLAQHIAHLFIRDPLTLFEEKIHMDDKNESDHFENIQSTNWQTMRFKPPPPNSDIGWRVEFRPMEVQLTDFENSAYVVFVVLLTRVILSYKLDFLIPLSKVDENMKVAQKRNAVLEGKFYFRKDIFKGCNPIADGSATTQNGLNGDTEEYALMSIDTIINGKEGVFQGLIPILNCYLENMEVDVETRCTILNYLKLIKKRASGELMTMARWMREFVSKHPEYKQDSVITDKINYDLLLLCDRIAKGAAQCPELIGNTRSWIQSTLSPFCCKPASWHEARHGDTNKTCAQHSPPSRRLRSARLMQPVIKPCDLLSAEELLSGVAFLVFCLSDPRVRGWFLLDNYPPTFLLTLMYLVIVWIGPKYMNNRQPFSCRGILVVYNLGLTLLSFYMFYELVVGVWQGGYNFFCQDTHSAGEADTKIVHVLWWYYFSKLIEFMDTFFFILRKNNHQITVLHVYHHASMLNIWWFVMNWVPCGHSYFGATLNSFIHVLMYSYYGLSAIPAMRPYLWWKKYITQGQLIQFVLTMFQTVCAVIWPCGFPMGWLYFQICYMITLIVLFSNFYIQTYNKKGASQRKEHQNGSAVSMNGHSNGVSGVSAETVKHRKHRGD</sequence>
<evidence type="ECO:0000256" key="16">
    <source>
        <dbReference type="ARBA" id="ARBA00023136"/>
    </source>
</evidence>
<evidence type="ECO:0000256" key="14">
    <source>
        <dbReference type="ARBA" id="ARBA00022989"/>
    </source>
</evidence>
<dbReference type="PANTHER" id="PTHR11164:SF0">
    <property type="entry name" value="GLUTAMATE--CYSTEINE LIGASE CATALYTIC SUBUNIT"/>
    <property type="match status" value="1"/>
</dbReference>
<dbReference type="GO" id="GO:0005524">
    <property type="term" value="F:ATP binding"/>
    <property type="evidence" value="ECO:0007669"/>
    <property type="project" value="UniProtKB-KW"/>
</dbReference>
<keyword evidence="16 21" id="KW-0472">Membrane</keyword>
<feature type="transmembrane region" description="Helical" evidence="21">
    <location>
        <begin position="848"/>
        <end position="865"/>
    </location>
</feature>